<keyword evidence="6" id="KW-0479">Metal-binding</keyword>
<evidence type="ECO:0000313" key="17">
    <source>
        <dbReference type="EMBL" id="SYX81628.1"/>
    </source>
</evidence>
<feature type="domain" description="ATP-grasp" evidence="16">
    <location>
        <begin position="114"/>
        <end position="321"/>
    </location>
</feature>
<evidence type="ECO:0000256" key="2">
    <source>
        <dbReference type="ARBA" id="ARBA00001946"/>
    </source>
</evidence>
<evidence type="ECO:0000259" key="16">
    <source>
        <dbReference type="PROSITE" id="PS50975"/>
    </source>
</evidence>
<dbReference type="InterPro" id="IPR016185">
    <property type="entry name" value="PreATP-grasp_dom_sf"/>
</dbReference>
<dbReference type="InterPro" id="IPR020562">
    <property type="entry name" value="PRibGlycinamide_synth_N"/>
</dbReference>
<comment type="catalytic activity">
    <reaction evidence="14">
        <text>5-phospho-beta-D-ribosylamine + glycine + ATP = N(1)-(5-phospho-beta-D-ribosyl)glycinamide + ADP + phosphate + H(+)</text>
        <dbReference type="Rhea" id="RHEA:17453"/>
        <dbReference type="ChEBI" id="CHEBI:15378"/>
        <dbReference type="ChEBI" id="CHEBI:30616"/>
        <dbReference type="ChEBI" id="CHEBI:43474"/>
        <dbReference type="ChEBI" id="CHEBI:57305"/>
        <dbReference type="ChEBI" id="CHEBI:58681"/>
        <dbReference type="ChEBI" id="CHEBI:143788"/>
        <dbReference type="ChEBI" id="CHEBI:456216"/>
        <dbReference type="EC" id="6.3.4.13"/>
    </reaction>
</comment>
<evidence type="ECO:0000256" key="15">
    <source>
        <dbReference type="PROSITE-ProRule" id="PRU00409"/>
    </source>
</evidence>
<comment type="similarity">
    <text evidence="11 14">Belongs to the GARS family.</text>
</comment>
<keyword evidence="9 15" id="KW-0067">ATP-binding</keyword>
<comment type="cofactor">
    <cofactor evidence="1">
        <name>Mn(2+)</name>
        <dbReference type="ChEBI" id="CHEBI:29035"/>
    </cofactor>
</comment>
<evidence type="ECO:0000256" key="4">
    <source>
        <dbReference type="ARBA" id="ARBA00013255"/>
    </source>
</evidence>
<dbReference type="Pfam" id="PF01071">
    <property type="entry name" value="GARS_A"/>
    <property type="match status" value="1"/>
</dbReference>
<evidence type="ECO:0000313" key="18">
    <source>
        <dbReference type="Proteomes" id="UP000304148"/>
    </source>
</evidence>
<evidence type="ECO:0000256" key="8">
    <source>
        <dbReference type="ARBA" id="ARBA00022755"/>
    </source>
</evidence>
<dbReference type="Gene3D" id="3.40.50.20">
    <property type="match status" value="1"/>
</dbReference>
<dbReference type="PROSITE" id="PS00184">
    <property type="entry name" value="GARS"/>
    <property type="match status" value="1"/>
</dbReference>
<dbReference type="InterPro" id="IPR020559">
    <property type="entry name" value="PRibGlycinamide_synth_CS"/>
</dbReference>
<evidence type="ECO:0000256" key="14">
    <source>
        <dbReference type="HAMAP-Rule" id="MF_00138"/>
    </source>
</evidence>
<keyword evidence="8 14" id="KW-0658">Purine biosynthesis</keyword>
<evidence type="ECO:0000256" key="6">
    <source>
        <dbReference type="ARBA" id="ARBA00022723"/>
    </source>
</evidence>
<dbReference type="SUPFAM" id="SSF52440">
    <property type="entry name" value="PreATP-grasp domain"/>
    <property type="match status" value="1"/>
</dbReference>
<evidence type="ECO:0000256" key="9">
    <source>
        <dbReference type="ARBA" id="ARBA00022840"/>
    </source>
</evidence>
<dbReference type="Gene3D" id="3.30.470.20">
    <property type="entry name" value="ATP-grasp fold, B domain"/>
    <property type="match status" value="1"/>
</dbReference>
<dbReference type="SUPFAM" id="SSF56059">
    <property type="entry name" value="Glutathione synthetase ATP-binding domain-like"/>
    <property type="match status" value="1"/>
</dbReference>
<evidence type="ECO:0000256" key="12">
    <source>
        <dbReference type="ARBA" id="ARBA00042242"/>
    </source>
</evidence>
<dbReference type="RefSeq" id="WP_138184259.1">
    <property type="nucleotide sequence ID" value="NZ_LS992241.1"/>
</dbReference>
<dbReference type="GO" id="GO:0046872">
    <property type="term" value="F:metal ion binding"/>
    <property type="evidence" value="ECO:0007669"/>
    <property type="project" value="UniProtKB-KW"/>
</dbReference>
<dbReference type="EMBL" id="LS992241">
    <property type="protein sequence ID" value="SYX81628.1"/>
    <property type="molecule type" value="Genomic_DNA"/>
</dbReference>
<dbReference type="AlphaFoldDB" id="A0A383R3V9"/>
<sequence>MNMEHVGKKVLVVGSGGREHALIWALRSSPQVGQVLCAPGNAGIANLAECVPLPVHNYEGIARYAVEQAVDLVVVGPDDPLAGGIVDVLKAQGLRVFGPDRKAAEIEGSKVFMKHLLHKYKIPTAAYAAFDNFSKASAYVHQHMLPVVIKADGLAAGKGVVIAQTHEEAIQVLHDVMVVGKFGSSGSKVVIEEFMLGEEMSILAFVDGETVRVCEPAQDHKPIFDGDRGPNTGGMGTYSPLPQFSQSVLEKARRTIIEPAAKAMVAEGRSFHGLLFAGLMITPDGEPKVIEFNARFGDPETQSVLPRLKSDLFEVLWAVAEGSLQEIELEWHDHAAVCVIVAAEGYPGDVRRGNVITGLEQAAESALLFHAGTVRDEDGTWRTAGGRVLGVVGIGDNVSAAKAKAYEAVQRIHFSGMQYRSDIGAKSERIQVQTR</sequence>
<dbReference type="SMART" id="SM01209">
    <property type="entry name" value="GARS_A"/>
    <property type="match status" value="1"/>
</dbReference>
<comment type="cofactor">
    <cofactor evidence="2">
        <name>Mg(2+)</name>
        <dbReference type="ChEBI" id="CHEBI:18420"/>
    </cofactor>
</comment>
<comment type="pathway">
    <text evidence="3 14">Purine metabolism; IMP biosynthesis via de novo pathway; N(1)-(5-phospho-D-ribosyl)glycinamide from 5-phospho-alpha-D-ribose 1-diphosphate: step 2/2.</text>
</comment>
<dbReference type="InterPro" id="IPR013815">
    <property type="entry name" value="ATP_grasp_subdomain_1"/>
</dbReference>
<dbReference type="InterPro" id="IPR020560">
    <property type="entry name" value="PRibGlycinamide_synth_C-dom"/>
</dbReference>
<evidence type="ECO:0000256" key="7">
    <source>
        <dbReference type="ARBA" id="ARBA00022741"/>
    </source>
</evidence>
<proteinExistence type="inferred from homology"/>
<dbReference type="Gene3D" id="3.30.1490.20">
    <property type="entry name" value="ATP-grasp fold, A domain"/>
    <property type="match status" value="1"/>
</dbReference>
<dbReference type="InterPro" id="IPR037123">
    <property type="entry name" value="PRibGlycinamide_synth_C_sf"/>
</dbReference>
<dbReference type="EC" id="6.3.4.13" evidence="4 14"/>
<dbReference type="PROSITE" id="PS50975">
    <property type="entry name" value="ATP_GRASP"/>
    <property type="match status" value="1"/>
</dbReference>
<dbReference type="PANTHER" id="PTHR43472">
    <property type="entry name" value="PHOSPHORIBOSYLAMINE--GLYCINE LIGASE"/>
    <property type="match status" value="1"/>
</dbReference>
<dbReference type="HAMAP" id="MF_00138">
    <property type="entry name" value="GARS"/>
    <property type="match status" value="1"/>
</dbReference>
<evidence type="ECO:0000256" key="10">
    <source>
        <dbReference type="ARBA" id="ARBA00023211"/>
    </source>
</evidence>
<evidence type="ECO:0000256" key="1">
    <source>
        <dbReference type="ARBA" id="ARBA00001936"/>
    </source>
</evidence>
<dbReference type="GO" id="GO:0005524">
    <property type="term" value="F:ATP binding"/>
    <property type="evidence" value="ECO:0007669"/>
    <property type="project" value="UniProtKB-UniRule"/>
</dbReference>
<reference evidence="18" key="1">
    <citation type="submission" date="2018-08" db="EMBL/GenBank/DDBJ databases">
        <authorList>
            <person name="Chevrot R."/>
        </authorList>
    </citation>
    <scope>NUCLEOTIDE SEQUENCE [LARGE SCALE GENOMIC DNA]</scope>
</reference>
<dbReference type="GO" id="GO:0009113">
    <property type="term" value="P:purine nucleobase biosynthetic process"/>
    <property type="evidence" value="ECO:0007669"/>
    <property type="project" value="InterPro"/>
</dbReference>
<gene>
    <name evidence="14 17" type="primary">purD</name>
    <name evidence="17" type="ORF">PBLR_10047</name>
</gene>
<dbReference type="SMART" id="SM01210">
    <property type="entry name" value="GARS_C"/>
    <property type="match status" value="1"/>
</dbReference>
<dbReference type="Pfam" id="PF02843">
    <property type="entry name" value="GARS_C"/>
    <property type="match status" value="1"/>
</dbReference>
<dbReference type="InterPro" id="IPR020561">
    <property type="entry name" value="PRibGlycinamid_synth_ATP-grasp"/>
</dbReference>
<keyword evidence="5 14" id="KW-0436">Ligase</keyword>
<dbReference type="GO" id="GO:0006189">
    <property type="term" value="P:'de novo' IMP biosynthetic process"/>
    <property type="evidence" value="ECO:0007669"/>
    <property type="project" value="UniProtKB-UniRule"/>
</dbReference>
<dbReference type="Gene3D" id="3.90.600.10">
    <property type="entry name" value="Phosphoribosylglycinamide synthetase, C-terminal domain"/>
    <property type="match status" value="1"/>
</dbReference>
<dbReference type="InterPro" id="IPR011761">
    <property type="entry name" value="ATP-grasp"/>
</dbReference>
<evidence type="ECO:0000256" key="3">
    <source>
        <dbReference type="ARBA" id="ARBA00005174"/>
    </source>
</evidence>
<evidence type="ECO:0000256" key="5">
    <source>
        <dbReference type="ARBA" id="ARBA00022598"/>
    </source>
</evidence>
<dbReference type="FunFam" id="3.30.1490.20:FF:000006">
    <property type="entry name" value="phosphoribosylamine--glycine ligase, chloroplastic-like"/>
    <property type="match status" value="1"/>
</dbReference>
<accession>A0A383R3V9</accession>
<keyword evidence="10" id="KW-0464">Manganese</keyword>
<dbReference type="InterPro" id="IPR011054">
    <property type="entry name" value="Rudment_hybrid_motif"/>
</dbReference>
<name>A0A383R3V9_PAEAL</name>
<dbReference type="Proteomes" id="UP000304148">
    <property type="component" value="Chromosome"/>
</dbReference>
<dbReference type="NCBIfam" id="TIGR00877">
    <property type="entry name" value="purD"/>
    <property type="match status" value="1"/>
</dbReference>
<dbReference type="FunFam" id="3.90.600.10:FF:000001">
    <property type="entry name" value="Trifunctional purine biosynthetic protein adenosine-3"/>
    <property type="match status" value="1"/>
</dbReference>
<dbReference type="PANTHER" id="PTHR43472:SF1">
    <property type="entry name" value="PHOSPHORIBOSYLAMINE--GLYCINE LIGASE, CHLOROPLASTIC"/>
    <property type="match status" value="1"/>
</dbReference>
<organism evidence="17 18">
    <name type="scientific">Paenibacillus alvei</name>
    <name type="common">Bacillus alvei</name>
    <dbReference type="NCBI Taxonomy" id="44250"/>
    <lineage>
        <taxon>Bacteria</taxon>
        <taxon>Bacillati</taxon>
        <taxon>Bacillota</taxon>
        <taxon>Bacilli</taxon>
        <taxon>Bacillales</taxon>
        <taxon>Paenibacillaceae</taxon>
        <taxon>Paenibacillus</taxon>
    </lineage>
</organism>
<protein>
    <recommendedName>
        <fullName evidence="4 14">Phosphoribosylamine--glycine ligase</fullName>
        <ecNumber evidence="4 14">6.3.4.13</ecNumber>
    </recommendedName>
    <alternativeName>
        <fullName evidence="14">GARS</fullName>
    </alternativeName>
    <alternativeName>
        <fullName evidence="12 14">Glycinamide ribonucleotide synthetase</fullName>
    </alternativeName>
    <alternativeName>
        <fullName evidence="13 14">Phosphoribosylglycinamide synthetase</fullName>
    </alternativeName>
</protein>
<dbReference type="FunFam" id="3.30.470.20:FF:000018">
    <property type="entry name" value="Trifunctional purine biosynthetic protein adenosine-3"/>
    <property type="match status" value="1"/>
</dbReference>
<dbReference type="SUPFAM" id="SSF51246">
    <property type="entry name" value="Rudiment single hybrid motif"/>
    <property type="match status" value="1"/>
</dbReference>
<dbReference type="UniPathway" id="UPA00074">
    <property type="reaction ID" value="UER00125"/>
</dbReference>
<evidence type="ECO:0000256" key="11">
    <source>
        <dbReference type="ARBA" id="ARBA00038345"/>
    </source>
</evidence>
<keyword evidence="7 15" id="KW-0547">Nucleotide-binding</keyword>
<dbReference type="Pfam" id="PF02844">
    <property type="entry name" value="GARS_N"/>
    <property type="match status" value="1"/>
</dbReference>
<dbReference type="GO" id="GO:0004637">
    <property type="term" value="F:phosphoribosylamine-glycine ligase activity"/>
    <property type="evidence" value="ECO:0007669"/>
    <property type="project" value="UniProtKB-UniRule"/>
</dbReference>
<evidence type="ECO:0000256" key="13">
    <source>
        <dbReference type="ARBA" id="ARBA00042864"/>
    </source>
</evidence>
<dbReference type="InterPro" id="IPR000115">
    <property type="entry name" value="PRibGlycinamide_synth"/>
</dbReference>